<name>A0A232M0W8_9EURO</name>
<feature type="compositionally biased region" description="Basic and acidic residues" evidence="1">
    <location>
        <begin position="184"/>
        <end position="198"/>
    </location>
</feature>
<feature type="region of interest" description="Disordered" evidence="1">
    <location>
        <begin position="246"/>
        <end position="268"/>
    </location>
</feature>
<keyword evidence="3" id="KW-1185">Reference proteome</keyword>
<feature type="compositionally biased region" description="Low complexity" evidence="1">
    <location>
        <begin position="61"/>
        <end position="77"/>
    </location>
</feature>
<evidence type="ECO:0000256" key="1">
    <source>
        <dbReference type="SAM" id="MobiDB-lite"/>
    </source>
</evidence>
<dbReference type="AlphaFoldDB" id="A0A232M0W8"/>
<evidence type="ECO:0008006" key="4">
    <source>
        <dbReference type="Google" id="ProtNLM"/>
    </source>
</evidence>
<feature type="compositionally biased region" description="Polar residues" evidence="1">
    <location>
        <begin position="354"/>
        <end position="369"/>
    </location>
</feature>
<comment type="caution">
    <text evidence="2">The sequence shown here is derived from an EMBL/GenBank/DDBJ whole genome shotgun (WGS) entry which is preliminary data.</text>
</comment>
<protein>
    <recommendedName>
        <fullName evidence="4">Erythromycin esterase</fullName>
    </recommendedName>
</protein>
<proteinExistence type="predicted"/>
<feature type="region of interest" description="Disordered" evidence="1">
    <location>
        <begin position="1"/>
        <end position="109"/>
    </location>
</feature>
<evidence type="ECO:0000313" key="2">
    <source>
        <dbReference type="EMBL" id="OXV10055.1"/>
    </source>
</evidence>
<evidence type="ECO:0000313" key="3">
    <source>
        <dbReference type="Proteomes" id="UP000243515"/>
    </source>
</evidence>
<dbReference type="EMBL" id="NPHW01003156">
    <property type="protein sequence ID" value="OXV10055.1"/>
    <property type="molecule type" value="Genomic_DNA"/>
</dbReference>
<feature type="region of interest" description="Disordered" evidence="1">
    <location>
        <begin position="122"/>
        <end position="152"/>
    </location>
</feature>
<reference evidence="2 3" key="1">
    <citation type="journal article" date="2015" name="Environ. Microbiol.">
        <title>Metagenome sequence of Elaphomyces granulatus from sporocarp tissue reveals Ascomycota ectomycorrhizal fingerprints of genome expansion and a Proteobacteria-rich microbiome.</title>
        <authorList>
            <person name="Quandt C.A."/>
            <person name="Kohler A."/>
            <person name="Hesse C.N."/>
            <person name="Sharpton T.J."/>
            <person name="Martin F."/>
            <person name="Spatafora J.W."/>
        </authorList>
    </citation>
    <scope>NUCLEOTIDE SEQUENCE [LARGE SCALE GENOMIC DNA]</scope>
    <source>
        <strain evidence="2 3">OSC145934</strain>
    </source>
</reference>
<organism evidence="2 3">
    <name type="scientific">Elaphomyces granulatus</name>
    <dbReference type="NCBI Taxonomy" id="519963"/>
    <lineage>
        <taxon>Eukaryota</taxon>
        <taxon>Fungi</taxon>
        <taxon>Dikarya</taxon>
        <taxon>Ascomycota</taxon>
        <taxon>Pezizomycotina</taxon>
        <taxon>Eurotiomycetes</taxon>
        <taxon>Eurotiomycetidae</taxon>
        <taxon>Eurotiales</taxon>
        <taxon>Elaphomycetaceae</taxon>
        <taxon>Elaphomyces</taxon>
    </lineage>
</organism>
<feature type="compositionally biased region" description="Polar residues" evidence="1">
    <location>
        <begin position="564"/>
        <end position="577"/>
    </location>
</feature>
<gene>
    <name evidence="2" type="ORF">Egran_02182</name>
</gene>
<feature type="compositionally biased region" description="Basic and acidic residues" evidence="1">
    <location>
        <begin position="528"/>
        <end position="537"/>
    </location>
</feature>
<feature type="region of interest" description="Disordered" evidence="1">
    <location>
        <begin position="184"/>
        <end position="211"/>
    </location>
</feature>
<dbReference type="OrthoDB" id="5204833at2759"/>
<sequence>MAPRRSARLRGSTPAVEEPNTVATPIKKLSSVMEHDETPDIALPPSTGTGLSEKTSPLSQVKPSIKTPTVTPIKTPTMGGSFRPAHEEMHPSKVHQSTTKHPDPGLVLGFSAIKRDSSGKIVKESILQNTPTKVRGSPATKLGTPSFDFKSSCEDSQLSQEARKLMDNVREDVARIKAQMILEKGEQERKEREADQLHTGRKIAKPRGMTGRFSGVHMAEFRKMDSIAGHPSAFRAQAGRFRPVDVSLKRKGSKASLDESEKTSSPTKPITALAHASKIPTVNSAKRVKRSNDDDMSAIRGGNEDVVSCQPAVKRRPKTTIRRFPLTPTRSSIARSSSEKLLKTSMMPSLLQSAASKIPTTPRTPQTDFNPKFKTNPPTLGNLKSILRRHQPLFSDDPLKIVAGTHIATPGFNPDINLKDLPSISFGDDAVQTPSPKKRVEFTPNTNARYELAQSSPSPLKVDVVDVVYPTLPTMMSPNEANPNLLFASHPSPSVQRIRNPAISTRQSSPFPNLPAVPHGLVNKKRRREEVDGKDENIPPTDSASDERSSRRPKTNGPVAIKAVTTTPIKSHSSTSVTREKRTPGRNDTPGSILRKSRGVLSLSRLNMLAKPRLRH</sequence>
<accession>A0A232M0W8</accession>
<feature type="compositionally biased region" description="Polar residues" evidence="1">
    <location>
        <begin position="46"/>
        <end position="59"/>
    </location>
</feature>
<dbReference type="Proteomes" id="UP000243515">
    <property type="component" value="Unassembled WGS sequence"/>
</dbReference>
<feature type="region of interest" description="Disordered" evidence="1">
    <location>
        <begin position="354"/>
        <end position="378"/>
    </location>
</feature>
<feature type="region of interest" description="Disordered" evidence="1">
    <location>
        <begin position="504"/>
        <end position="594"/>
    </location>
</feature>